<dbReference type="AlphaFoldDB" id="A0A1W6ZTB0"/>
<sequence length="366" mass="40333">MSQMEVAVIGTGWCGGIRSETLSRSALVKKLHVCEIRPDRLKEIAALTNAATATLDYQDIVKNPDIKVVYISTTPEQTHYPIARDCLKAGKHVLLEKPIAMELFEADELIALSKRNNVKFTIGYSQRFNTKFAYAKKKLGDGTLGRPVSVMVSRHLSRSLGKKIASRVRLSPAAMESTHDLDMVFWLLEPAKPVRVYSQGAYGYMQPVNGSYDVMWSTVTMDNGVLVAIGGGWNLPPSYPNYCATWIEVTGTEGSLFLDDTHRDNWLNTVKEGTQYPMSTMPGEQVDHVFAGQMGPETIHFLESCILDRPVMVTPESARMVMQCYLAADLSAELNEPVDIPLSNQALSALADIKSEQNNVAAGGAR</sequence>
<dbReference type="InterPro" id="IPR036291">
    <property type="entry name" value="NAD(P)-bd_dom_sf"/>
</dbReference>
<dbReference type="EMBL" id="CP021112">
    <property type="protein sequence ID" value="ARP99974.1"/>
    <property type="molecule type" value="Genomic_DNA"/>
</dbReference>
<dbReference type="Pfam" id="PF02894">
    <property type="entry name" value="GFO_IDH_MocA_C"/>
    <property type="match status" value="1"/>
</dbReference>
<name>A0A1W6ZTB0_9HYPH</name>
<gene>
    <name evidence="1" type="ORF">CAK95_13430</name>
</gene>
<dbReference type="PANTHER" id="PTHR43377:SF1">
    <property type="entry name" value="BILIVERDIN REDUCTASE A"/>
    <property type="match status" value="1"/>
</dbReference>
<evidence type="ECO:0000313" key="2">
    <source>
        <dbReference type="Proteomes" id="UP000194137"/>
    </source>
</evidence>
<keyword evidence="2" id="KW-1185">Reference proteome</keyword>
<organism evidence="1 2">
    <name type="scientific">Pseudorhodoplanes sinuspersici</name>
    <dbReference type="NCBI Taxonomy" id="1235591"/>
    <lineage>
        <taxon>Bacteria</taxon>
        <taxon>Pseudomonadati</taxon>
        <taxon>Pseudomonadota</taxon>
        <taxon>Alphaproteobacteria</taxon>
        <taxon>Hyphomicrobiales</taxon>
        <taxon>Pseudorhodoplanes</taxon>
    </lineage>
</organism>
<dbReference type="SUPFAM" id="SSF55347">
    <property type="entry name" value="Glyceraldehyde-3-phosphate dehydrogenase-like, C-terminal domain"/>
    <property type="match status" value="1"/>
</dbReference>
<dbReference type="PANTHER" id="PTHR43377">
    <property type="entry name" value="BILIVERDIN REDUCTASE A"/>
    <property type="match status" value="1"/>
</dbReference>
<dbReference type="OrthoDB" id="9800846at2"/>
<evidence type="ECO:0000313" key="1">
    <source>
        <dbReference type="EMBL" id="ARP99974.1"/>
    </source>
</evidence>
<proteinExistence type="predicted"/>
<dbReference type="KEGG" id="psin:CAK95_13430"/>
<dbReference type="InterPro" id="IPR000683">
    <property type="entry name" value="Gfo/Idh/MocA-like_OxRdtase_N"/>
</dbReference>
<dbReference type="Gene3D" id="3.40.50.720">
    <property type="entry name" value="NAD(P)-binding Rossmann-like Domain"/>
    <property type="match status" value="1"/>
</dbReference>
<protein>
    <submittedName>
        <fullName evidence="1">Oxidoreductase</fullName>
    </submittedName>
</protein>
<accession>A0A1W6ZTB0</accession>
<dbReference type="Pfam" id="PF01408">
    <property type="entry name" value="GFO_IDH_MocA"/>
    <property type="match status" value="1"/>
</dbReference>
<dbReference type="SUPFAM" id="SSF51735">
    <property type="entry name" value="NAD(P)-binding Rossmann-fold domains"/>
    <property type="match status" value="1"/>
</dbReference>
<dbReference type="STRING" id="1235591.CAK95_13430"/>
<dbReference type="InterPro" id="IPR051450">
    <property type="entry name" value="Gfo/Idh/MocA_Oxidoreductases"/>
</dbReference>
<reference evidence="1 2" key="1">
    <citation type="submission" date="2017-05" db="EMBL/GenBank/DDBJ databases">
        <title>Full genome sequence of Pseudorhodoplanes sinuspersici.</title>
        <authorList>
            <person name="Dastgheib S.M.M."/>
            <person name="Shavandi M."/>
            <person name="Tirandaz H."/>
        </authorList>
    </citation>
    <scope>NUCLEOTIDE SEQUENCE [LARGE SCALE GENOMIC DNA]</scope>
    <source>
        <strain evidence="1 2">RIPI110</strain>
    </source>
</reference>
<dbReference type="GO" id="GO:0000166">
    <property type="term" value="F:nucleotide binding"/>
    <property type="evidence" value="ECO:0007669"/>
    <property type="project" value="InterPro"/>
</dbReference>
<dbReference type="Gene3D" id="3.30.360.10">
    <property type="entry name" value="Dihydrodipicolinate Reductase, domain 2"/>
    <property type="match status" value="1"/>
</dbReference>
<dbReference type="InterPro" id="IPR004104">
    <property type="entry name" value="Gfo/Idh/MocA-like_OxRdtase_C"/>
</dbReference>
<dbReference type="Proteomes" id="UP000194137">
    <property type="component" value="Chromosome"/>
</dbReference>